<proteinExistence type="predicted"/>
<name>A0ABZ2V5N7_9RHOB</name>
<dbReference type="InterPro" id="IPR038268">
    <property type="entry name" value="RHH_sf"/>
</dbReference>
<reference evidence="3" key="1">
    <citation type="submission" date="2024-04" db="EMBL/GenBank/DDBJ databases">
        <title>Phylogenomic analyses of a clade within the roseobacter group suggest taxonomic reassignments of species of the genera Aestuariivita, Citreicella, Loktanella, Nautella, Pelagibaca, Ruegeria, Thalassobius, Thiobacimonas and Tropicibacter, and the proposal o.</title>
        <authorList>
            <person name="Jeon C.O."/>
        </authorList>
    </citation>
    <scope>NUCLEOTIDE SEQUENCE [LARGE SCALE GENOMIC DNA]</scope>
    <source>
        <strain evidence="3">BS5-3</strain>
    </source>
</reference>
<dbReference type="InterPro" id="IPR027373">
    <property type="entry name" value="RHH_dom"/>
</dbReference>
<organism evidence="2 3">
    <name type="scientific">Yoonia phaeophyticola</name>
    <dbReference type="NCBI Taxonomy" id="3137369"/>
    <lineage>
        <taxon>Bacteria</taxon>
        <taxon>Pseudomonadati</taxon>
        <taxon>Pseudomonadota</taxon>
        <taxon>Alphaproteobacteria</taxon>
        <taxon>Rhodobacterales</taxon>
        <taxon>Paracoccaceae</taxon>
        <taxon>Yoonia</taxon>
    </lineage>
</organism>
<keyword evidence="3" id="KW-1185">Reference proteome</keyword>
<dbReference type="Proteomes" id="UP001440612">
    <property type="component" value="Chromosome"/>
</dbReference>
<sequence>MSKRAHRRPVKRSLTLRGHRTSVSLEDIFWDTFRQIAETDGKTINGLAAEIDEGRGDIGLASAIRVYVFERVLSRAQSFE</sequence>
<dbReference type="RefSeq" id="WP_341365973.1">
    <property type="nucleotide sequence ID" value="NZ_CP150951.2"/>
</dbReference>
<evidence type="ECO:0000259" key="1">
    <source>
        <dbReference type="Pfam" id="PF13467"/>
    </source>
</evidence>
<dbReference type="Pfam" id="PF13467">
    <property type="entry name" value="RHH_4"/>
    <property type="match status" value="1"/>
</dbReference>
<feature type="domain" description="Ribbon-helix-helix" evidence="1">
    <location>
        <begin position="9"/>
        <end position="70"/>
    </location>
</feature>
<evidence type="ECO:0000313" key="2">
    <source>
        <dbReference type="EMBL" id="WZC47853.1"/>
    </source>
</evidence>
<evidence type="ECO:0000313" key="3">
    <source>
        <dbReference type="Proteomes" id="UP001440612"/>
    </source>
</evidence>
<accession>A0ABZ2V5N7</accession>
<dbReference type="Gene3D" id="1.10.3990.20">
    <property type="entry name" value="protein bp1543"/>
    <property type="match status" value="1"/>
</dbReference>
<dbReference type="EMBL" id="CP150951">
    <property type="protein sequence ID" value="WZC47853.1"/>
    <property type="molecule type" value="Genomic_DNA"/>
</dbReference>
<protein>
    <submittedName>
        <fullName evidence="2">Ribbon-helix-helix domain-containing protein</fullName>
    </submittedName>
</protein>
<gene>
    <name evidence="2" type="ORF">AABB29_13265</name>
</gene>